<feature type="transmembrane region" description="Helical" evidence="4">
    <location>
        <begin position="579"/>
        <end position="601"/>
    </location>
</feature>
<dbReference type="CDD" id="cd12148">
    <property type="entry name" value="fungal_TF_MHR"/>
    <property type="match status" value="1"/>
</dbReference>
<dbReference type="GO" id="GO:0003677">
    <property type="term" value="F:DNA binding"/>
    <property type="evidence" value="ECO:0007669"/>
    <property type="project" value="InterPro"/>
</dbReference>
<dbReference type="SMART" id="SM00066">
    <property type="entry name" value="GAL4"/>
    <property type="match status" value="1"/>
</dbReference>
<evidence type="ECO:0000313" key="6">
    <source>
        <dbReference type="EMBL" id="KAJ4480243.1"/>
    </source>
</evidence>
<keyword evidence="4" id="KW-0812">Transmembrane</keyword>
<evidence type="ECO:0000256" key="1">
    <source>
        <dbReference type="ARBA" id="ARBA00022723"/>
    </source>
</evidence>
<keyword evidence="1" id="KW-0479">Metal-binding</keyword>
<dbReference type="EMBL" id="JAOTPV010000007">
    <property type="protein sequence ID" value="KAJ4480243.1"/>
    <property type="molecule type" value="Genomic_DNA"/>
</dbReference>
<dbReference type="GO" id="GO:0008270">
    <property type="term" value="F:zinc ion binding"/>
    <property type="evidence" value="ECO:0007669"/>
    <property type="project" value="InterPro"/>
</dbReference>
<feature type="domain" description="Zn(2)-C6 fungal-type" evidence="5">
    <location>
        <begin position="18"/>
        <end position="51"/>
    </location>
</feature>
<feature type="compositionally biased region" description="Polar residues" evidence="3">
    <location>
        <begin position="664"/>
        <end position="677"/>
    </location>
</feature>
<dbReference type="AlphaFoldDB" id="A0A9W9AFZ2"/>
<dbReference type="SMART" id="SM00906">
    <property type="entry name" value="Fungal_trans"/>
    <property type="match status" value="1"/>
</dbReference>
<feature type="compositionally biased region" description="Low complexity" evidence="3">
    <location>
        <begin position="121"/>
        <end position="140"/>
    </location>
</feature>
<gene>
    <name evidence="6" type="ORF">J3R30DRAFT_3470729</name>
</gene>
<protein>
    <submittedName>
        <fullName evidence="6">Fungal-specific transcription factor domain-containing protein</fullName>
    </submittedName>
</protein>
<evidence type="ECO:0000259" key="5">
    <source>
        <dbReference type="PROSITE" id="PS50048"/>
    </source>
</evidence>
<evidence type="ECO:0000256" key="4">
    <source>
        <dbReference type="SAM" id="Phobius"/>
    </source>
</evidence>
<dbReference type="InterPro" id="IPR001138">
    <property type="entry name" value="Zn2Cys6_DnaBD"/>
</dbReference>
<dbReference type="PANTHER" id="PTHR46910:SF38">
    <property type="entry name" value="ZN(2)-C6 FUNGAL-TYPE DOMAIN-CONTAINING PROTEIN"/>
    <property type="match status" value="1"/>
</dbReference>
<sequence>MSDSPGLAPAAKRRRTPACDNCHRRKVKCDRDEKANNICSVCSSSGIDCTRSIQKKKRGPKAKILPGKSDPRTLVTTILSAPKTVIIPSDESIIRQMLFDLASYARNLERQLEQALEQGTQSESESLLPASQSSPLLPLSGAQDEAEAHDILLLQVQRLSIDDNDDKLYHSHAGRSSHYMLLQTALTIREEADAGYKGIISVESKRNKLWMRAPWHRLPPEPVDPPYEFPESDLLRKLLTLYFDKHHPIYPLLHRPSFEHQVYVQNLHLTDRRFGAIVLAVCALGSRLTDDPRTLYDGSQDLRSAGWKYFGQIRLVRTSFTVAEPLSLYDVQLYALSILHVSTTPIGDVAWFLLALGIRSAQLVGAYRKANFKTPMKSRLEEELWRRAFWNLTATDLYMSIAMGHPRATREEDIDLELPPECDDEYWDIPSNPELELIQPIGKASNMSYWHHFIKLLHIAGLVKDNLYTTRKSAPWGGSLPDSNDKIVMELDSALNSWIYELPDHLKWDPHRTDNVLFSQTVCLHSNYYWVQIQLHRLFIRPGPLSAGNFPSLAICTNAARSYIHILQAYDARPEMPVIAAYIAPVFMAAIMLLINLWTSLRQKTSYDPRKDMADVYTCVNHLHAYEERFEIAGRLHDILEAIISVSQIPQSPQKESLKRSRNLHPSQQDSGTQDKCTRQIAGTQRATGALHPAPTFQAGDMTGMNTNIEAPGLMSNPFLGLDIASPEQQISTVNSSSWFPFDPSAPPSFGTGLDDIDFTASLASAWGDTNQEDWTSFMSKVDDLLHAVNRDSL</sequence>
<dbReference type="InterPro" id="IPR050987">
    <property type="entry name" value="AtrR-like"/>
</dbReference>
<dbReference type="Gene3D" id="4.10.240.10">
    <property type="entry name" value="Zn(2)-C6 fungal-type DNA-binding domain"/>
    <property type="match status" value="1"/>
</dbReference>
<dbReference type="CDD" id="cd00067">
    <property type="entry name" value="GAL4"/>
    <property type="match status" value="1"/>
</dbReference>
<dbReference type="Pfam" id="PF00172">
    <property type="entry name" value="Zn_clus"/>
    <property type="match status" value="1"/>
</dbReference>
<dbReference type="Pfam" id="PF04082">
    <property type="entry name" value="Fungal_trans"/>
    <property type="match status" value="1"/>
</dbReference>
<dbReference type="PROSITE" id="PS00463">
    <property type="entry name" value="ZN2_CY6_FUNGAL_1"/>
    <property type="match status" value="1"/>
</dbReference>
<dbReference type="PANTHER" id="PTHR46910">
    <property type="entry name" value="TRANSCRIPTION FACTOR PDR1"/>
    <property type="match status" value="1"/>
</dbReference>
<keyword evidence="4" id="KW-0472">Membrane</keyword>
<evidence type="ECO:0000313" key="7">
    <source>
        <dbReference type="Proteomes" id="UP001150266"/>
    </source>
</evidence>
<name>A0A9W9AFZ2_9AGAR</name>
<dbReference type="SUPFAM" id="SSF57701">
    <property type="entry name" value="Zn2/Cys6 DNA-binding domain"/>
    <property type="match status" value="1"/>
</dbReference>
<reference evidence="6" key="1">
    <citation type="submission" date="2022-08" db="EMBL/GenBank/DDBJ databases">
        <title>A Global Phylogenomic Analysis of the Shiitake Genus Lentinula.</title>
        <authorList>
            <consortium name="DOE Joint Genome Institute"/>
            <person name="Sierra-Patev S."/>
            <person name="Min B."/>
            <person name="Naranjo-Ortiz M."/>
            <person name="Looney B."/>
            <person name="Konkel Z."/>
            <person name="Slot J.C."/>
            <person name="Sakamoto Y."/>
            <person name="Steenwyk J.L."/>
            <person name="Rokas A."/>
            <person name="Carro J."/>
            <person name="Camarero S."/>
            <person name="Ferreira P."/>
            <person name="Molpeceres G."/>
            <person name="Ruiz-Duenas F.J."/>
            <person name="Serrano A."/>
            <person name="Henrissat B."/>
            <person name="Drula E."/>
            <person name="Hughes K.W."/>
            <person name="Mata J.L."/>
            <person name="Ishikawa N.K."/>
            <person name="Vargas-Isla R."/>
            <person name="Ushijima S."/>
            <person name="Smith C.A."/>
            <person name="Ahrendt S."/>
            <person name="Andreopoulos W."/>
            <person name="He G."/>
            <person name="Labutti K."/>
            <person name="Lipzen A."/>
            <person name="Ng V."/>
            <person name="Riley R."/>
            <person name="Sandor L."/>
            <person name="Barry K."/>
            <person name="Martinez A.T."/>
            <person name="Xiao Y."/>
            <person name="Gibbons J.G."/>
            <person name="Terashima K."/>
            <person name="Grigoriev I.V."/>
            <person name="Hibbett D.S."/>
        </authorList>
    </citation>
    <scope>NUCLEOTIDE SEQUENCE</scope>
    <source>
        <strain evidence="6">JLM2183</strain>
    </source>
</reference>
<evidence type="ECO:0000256" key="3">
    <source>
        <dbReference type="SAM" id="MobiDB-lite"/>
    </source>
</evidence>
<proteinExistence type="predicted"/>
<feature type="region of interest" description="Disordered" evidence="3">
    <location>
        <begin position="115"/>
        <end position="140"/>
    </location>
</feature>
<keyword evidence="7" id="KW-1185">Reference proteome</keyword>
<dbReference type="PROSITE" id="PS50048">
    <property type="entry name" value="ZN2_CY6_FUNGAL_2"/>
    <property type="match status" value="1"/>
</dbReference>
<keyword evidence="4" id="KW-1133">Transmembrane helix</keyword>
<comment type="caution">
    <text evidence="6">The sequence shown here is derived from an EMBL/GenBank/DDBJ whole genome shotgun (WGS) entry which is preliminary data.</text>
</comment>
<dbReference type="InterPro" id="IPR036864">
    <property type="entry name" value="Zn2-C6_fun-type_DNA-bd_sf"/>
</dbReference>
<feature type="region of interest" description="Disordered" evidence="3">
    <location>
        <begin position="651"/>
        <end position="677"/>
    </location>
</feature>
<keyword evidence="2" id="KW-0539">Nucleus</keyword>
<accession>A0A9W9AFZ2</accession>
<dbReference type="OrthoDB" id="4456959at2759"/>
<organism evidence="6 7">
    <name type="scientific">Lentinula aciculospora</name>
    <dbReference type="NCBI Taxonomy" id="153920"/>
    <lineage>
        <taxon>Eukaryota</taxon>
        <taxon>Fungi</taxon>
        <taxon>Dikarya</taxon>
        <taxon>Basidiomycota</taxon>
        <taxon>Agaricomycotina</taxon>
        <taxon>Agaricomycetes</taxon>
        <taxon>Agaricomycetidae</taxon>
        <taxon>Agaricales</taxon>
        <taxon>Marasmiineae</taxon>
        <taxon>Omphalotaceae</taxon>
        <taxon>Lentinula</taxon>
    </lineage>
</organism>
<dbReference type="InterPro" id="IPR007219">
    <property type="entry name" value="XnlR_reg_dom"/>
</dbReference>
<evidence type="ECO:0000256" key="2">
    <source>
        <dbReference type="ARBA" id="ARBA00023242"/>
    </source>
</evidence>
<dbReference type="Proteomes" id="UP001150266">
    <property type="component" value="Unassembled WGS sequence"/>
</dbReference>
<dbReference type="GO" id="GO:0006351">
    <property type="term" value="P:DNA-templated transcription"/>
    <property type="evidence" value="ECO:0007669"/>
    <property type="project" value="InterPro"/>
</dbReference>
<dbReference type="GO" id="GO:0000981">
    <property type="term" value="F:DNA-binding transcription factor activity, RNA polymerase II-specific"/>
    <property type="evidence" value="ECO:0007669"/>
    <property type="project" value="InterPro"/>
</dbReference>